<dbReference type="PROSITE" id="PS01359">
    <property type="entry name" value="ZF_PHD_1"/>
    <property type="match status" value="1"/>
</dbReference>
<feature type="binding site" evidence="7">
    <location>
        <position position="258"/>
    </location>
    <ligand>
        <name>Zn(2+)</name>
        <dbReference type="ChEBI" id="CHEBI:29105"/>
        <label>1</label>
    </ligand>
</feature>
<dbReference type="InterPro" id="IPR028651">
    <property type="entry name" value="ING_fam"/>
</dbReference>
<feature type="non-terminal residue" evidence="10">
    <location>
        <position position="1"/>
    </location>
</feature>
<dbReference type="GO" id="GO:0004402">
    <property type="term" value="F:histone acetyltransferase activity"/>
    <property type="evidence" value="ECO:0007669"/>
    <property type="project" value="TreeGrafter"/>
</dbReference>
<keyword evidence="5 7" id="KW-0862">Zinc</keyword>
<comment type="subcellular location">
    <subcellularLocation>
        <location evidence="1">Nucleus</location>
    </subcellularLocation>
</comment>
<dbReference type="OrthoDB" id="5417730at2759"/>
<evidence type="ECO:0000313" key="11">
    <source>
        <dbReference type="Proteomes" id="UP000799777"/>
    </source>
</evidence>
<dbReference type="Proteomes" id="UP000799777">
    <property type="component" value="Unassembled WGS sequence"/>
</dbReference>
<feature type="binding site" evidence="7">
    <location>
        <position position="297"/>
    </location>
    <ligand>
        <name>Zn(2+)</name>
        <dbReference type="ChEBI" id="CHEBI:29105"/>
        <label>2</label>
    </ligand>
</feature>
<dbReference type="InterPro" id="IPR019787">
    <property type="entry name" value="Znf_PHD-finger"/>
</dbReference>
<keyword evidence="3 7" id="KW-0479">Metal-binding</keyword>
<dbReference type="InterPro" id="IPR013083">
    <property type="entry name" value="Znf_RING/FYVE/PHD"/>
</dbReference>
<feature type="binding site" evidence="7">
    <location>
        <position position="300"/>
    </location>
    <ligand>
        <name>Zn(2+)</name>
        <dbReference type="ChEBI" id="CHEBI:29105"/>
        <label>2</label>
    </ligand>
</feature>
<keyword evidence="11" id="KW-1185">Reference proteome</keyword>
<accession>A0A9P4HJD4</accession>
<feature type="binding site" evidence="7">
    <location>
        <position position="281"/>
    </location>
    <ligand>
        <name>Zn(2+)</name>
        <dbReference type="ChEBI" id="CHEBI:29105"/>
        <label>1</label>
    </ligand>
</feature>
<comment type="similarity">
    <text evidence="2">Belongs to the ING family.</text>
</comment>
<dbReference type="GO" id="GO:0006355">
    <property type="term" value="P:regulation of DNA-templated transcription"/>
    <property type="evidence" value="ECO:0007669"/>
    <property type="project" value="TreeGrafter"/>
</dbReference>
<dbReference type="SUPFAM" id="SSF57903">
    <property type="entry name" value="FYVE/PHD zinc finger"/>
    <property type="match status" value="1"/>
</dbReference>
<evidence type="ECO:0000256" key="3">
    <source>
        <dbReference type="ARBA" id="ARBA00022723"/>
    </source>
</evidence>
<feature type="binding site" evidence="7">
    <location>
        <position position="270"/>
    </location>
    <ligand>
        <name>Zn(2+)</name>
        <dbReference type="ChEBI" id="CHEBI:29105"/>
        <label>2</label>
    </ligand>
</feature>
<keyword evidence="6" id="KW-0539">Nucleus</keyword>
<proteinExistence type="inferred from homology"/>
<evidence type="ECO:0000256" key="8">
    <source>
        <dbReference type="PROSITE-ProRule" id="PRU00146"/>
    </source>
</evidence>
<dbReference type="AlphaFoldDB" id="A0A9P4HJD4"/>
<dbReference type="InterPro" id="IPR001965">
    <property type="entry name" value="Znf_PHD"/>
</dbReference>
<dbReference type="PANTHER" id="PTHR10333:SF94">
    <property type="entry name" value="FINGER DOMAIN PROTEIN, PUTATIVE (AFU_ORTHOLOGUE AFUA_3G11940)-RELATED"/>
    <property type="match status" value="1"/>
</dbReference>
<dbReference type="InterPro" id="IPR019786">
    <property type="entry name" value="Zinc_finger_PHD-type_CS"/>
</dbReference>
<dbReference type="Gene3D" id="3.30.40.10">
    <property type="entry name" value="Zinc/RING finger domain, C3HC4 (zinc finger)"/>
    <property type="match status" value="1"/>
</dbReference>
<evidence type="ECO:0000256" key="5">
    <source>
        <dbReference type="ARBA" id="ARBA00022833"/>
    </source>
</evidence>
<organism evidence="10 11">
    <name type="scientific">Setomelanomma holmii</name>
    <dbReference type="NCBI Taxonomy" id="210430"/>
    <lineage>
        <taxon>Eukaryota</taxon>
        <taxon>Fungi</taxon>
        <taxon>Dikarya</taxon>
        <taxon>Ascomycota</taxon>
        <taxon>Pezizomycotina</taxon>
        <taxon>Dothideomycetes</taxon>
        <taxon>Pleosporomycetidae</taxon>
        <taxon>Pleosporales</taxon>
        <taxon>Pleosporineae</taxon>
        <taxon>Phaeosphaeriaceae</taxon>
        <taxon>Setomelanomma</taxon>
    </lineage>
</organism>
<feature type="domain" description="PHD-type" evidence="9">
    <location>
        <begin position="253"/>
        <end position="302"/>
    </location>
</feature>
<feature type="binding site" evidence="7">
    <location>
        <position position="284"/>
    </location>
    <ligand>
        <name>Zn(2+)</name>
        <dbReference type="ChEBI" id="CHEBI:29105"/>
        <label>1</label>
    </ligand>
</feature>
<comment type="caution">
    <text evidence="10">The sequence shown here is derived from an EMBL/GenBank/DDBJ whole genome shotgun (WGS) entry which is preliminary data.</text>
</comment>
<dbReference type="PANTHER" id="PTHR10333">
    <property type="entry name" value="INHIBITOR OF GROWTH PROTEIN"/>
    <property type="match status" value="1"/>
</dbReference>
<evidence type="ECO:0000313" key="10">
    <source>
        <dbReference type="EMBL" id="KAF2036280.1"/>
    </source>
</evidence>
<gene>
    <name evidence="10" type="ORF">EK21DRAFT_36927</name>
</gene>
<protein>
    <recommendedName>
        <fullName evidence="9">PHD-type domain-containing protein</fullName>
    </recommendedName>
</protein>
<feature type="non-terminal residue" evidence="10">
    <location>
        <position position="302"/>
    </location>
</feature>
<dbReference type="GO" id="GO:0005634">
    <property type="term" value="C:nucleus"/>
    <property type="evidence" value="ECO:0007669"/>
    <property type="project" value="UniProtKB-SubCell"/>
</dbReference>
<evidence type="ECO:0000256" key="1">
    <source>
        <dbReference type="ARBA" id="ARBA00004123"/>
    </source>
</evidence>
<feature type="binding site" evidence="7">
    <location>
        <position position="275"/>
    </location>
    <ligand>
        <name>Zn(2+)</name>
        <dbReference type="ChEBI" id="CHEBI:29105"/>
        <label>2</label>
    </ligand>
</feature>
<evidence type="ECO:0000256" key="4">
    <source>
        <dbReference type="ARBA" id="ARBA00022771"/>
    </source>
</evidence>
<keyword evidence="4 8" id="KW-0863">Zinc-finger</keyword>
<reference evidence="10" key="1">
    <citation type="journal article" date="2020" name="Stud. Mycol.">
        <title>101 Dothideomycetes genomes: a test case for predicting lifestyles and emergence of pathogens.</title>
        <authorList>
            <person name="Haridas S."/>
            <person name="Albert R."/>
            <person name="Binder M."/>
            <person name="Bloem J."/>
            <person name="Labutti K."/>
            <person name="Salamov A."/>
            <person name="Andreopoulos B."/>
            <person name="Baker S."/>
            <person name="Barry K."/>
            <person name="Bills G."/>
            <person name="Bluhm B."/>
            <person name="Cannon C."/>
            <person name="Castanera R."/>
            <person name="Culley D."/>
            <person name="Daum C."/>
            <person name="Ezra D."/>
            <person name="Gonzalez J."/>
            <person name="Henrissat B."/>
            <person name="Kuo A."/>
            <person name="Liang C."/>
            <person name="Lipzen A."/>
            <person name="Lutzoni F."/>
            <person name="Magnuson J."/>
            <person name="Mondo S."/>
            <person name="Nolan M."/>
            <person name="Ohm R."/>
            <person name="Pangilinan J."/>
            <person name="Park H.-J."/>
            <person name="Ramirez L."/>
            <person name="Alfaro M."/>
            <person name="Sun H."/>
            <person name="Tritt A."/>
            <person name="Yoshinaga Y."/>
            <person name="Zwiers L.-H."/>
            <person name="Turgeon B."/>
            <person name="Goodwin S."/>
            <person name="Spatafora J."/>
            <person name="Crous P."/>
            <person name="Grigoriev I."/>
        </authorList>
    </citation>
    <scope>NUCLEOTIDE SEQUENCE</scope>
    <source>
        <strain evidence="10">CBS 110217</strain>
    </source>
</reference>
<evidence type="ECO:0000256" key="6">
    <source>
        <dbReference type="ARBA" id="ARBA00023242"/>
    </source>
</evidence>
<evidence type="ECO:0000256" key="2">
    <source>
        <dbReference type="ARBA" id="ARBA00010210"/>
    </source>
</evidence>
<dbReference type="GO" id="GO:0000123">
    <property type="term" value="C:histone acetyltransferase complex"/>
    <property type="evidence" value="ECO:0007669"/>
    <property type="project" value="TreeGrafter"/>
</dbReference>
<dbReference type="EMBL" id="ML978155">
    <property type="protein sequence ID" value="KAF2036280.1"/>
    <property type="molecule type" value="Genomic_DNA"/>
</dbReference>
<name>A0A9P4HJD4_9PLEO</name>
<feature type="binding site" evidence="7">
    <location>
        <position position="256"/>
    </location>
    <ligand>
        <name>Zn(2+)</name>
        <dbReference type="ChEBI" id="CHEBI:29105"/>
        <label>1</label>
    </ligand>
</feature>
<evidence type="ECO:0000259" key="9">
    <source>
        <dbReference type="PROSITE" id="PS50016"/>
    </source>
</evidence>
<sequence>PYQYAVFQRHEHGGPTGEVLKLVRVEPDFNTAYDILRQHAATTVEEHPGWGATFAEVANNMFEIHDHNNDVRVRYEIALALNSGTTEVGELIWQRADEDTSPSSADGSDELYLMDIDIDCQGQGQDTVKHFMTGAYRSLAEASTAMKAAAAAYLDKHEGVKLLERQIELIDERKVVRQRYTVGPGRYVNKQLISETEWLKRQNQDSTQVATPAPSSPLAGPLLEPVIHQVKPRPQRTLTAKAQSKATKPLDPTPWCTCRQPDDGSLMLGCENDDCPVQWYHAHCVGLEEAPQGAWDCPTCAP</sequence>
<dbReference type="InterPro" id="IPR011011">
    <property type="entry name" value="Znf_FYVE_PHD"/>
</dbReference>
<evidence type="ECO:0000256" key="7">
    <source>
        <dbReference type="PIRSR" id="PIRSR628651-51"/>
    </source>
</evidence>
<dbReference type="SMART" id="SM00249">
    <property type="entry name" value="PHD"/>
    <property type="match status" value="1"/>
</dbReference>
<dbReference type="PROSITE" id="PS50016">
    <property type="entry name" value="ZF_PHD_2"/>
    <property type="match status" value="1"/>
</dbReference>
<dbReference type="GO" id="GO:0008270">
    <property type="term" value="F:zinc ion binding"/>
    <property type="evidence" value="ECO:0007669"/>
    <property type="project" value="UniProtKB-KW"/>
</dbReference>